<evidence type="ECO:0008006" key="3">
    <source>
        <dbReference type="Google" id="ProtNLM"/>
    </source>
</evidence>
<reference evidence="1 2" key="1">
    <citation type="journal article" date="2020" name="Cell">
        <title>Large-Scale Comparative Analyses of Tick Genomes Elucidate Their Genetic Diversity and Vector Capacities.</title>
        <authorList>
            <consortium name="Tick Genome and Microbiome Consortium (TIGMIC)"/>
            <person name="Jia N."/>
            <person name="Wang J."/>
            <person name="Shi W."/>
            <person name="Du L."/>
            <person name="Sun Y."/>
            <person name="Zhan W."/>
            <person name="Jiang J.F."/>
            <person name="Wang Q."/>
            <person name="Zhang B."/>
            <person name="Ji P."/>
            <person name="Bell-Sakyi L."/>
            <person name="Cui X.M."/>
            <person name="Yuan T.T."/>
            <person name="Jiang B.G."/>
            <person name="Yang W.F."/>
            <person name="Lam T.T."/>
            <person name="Chang Q.C."/>
            <person name="Ding S.J."/>
            <person name="Wang X.J."/>
            <person name="Zhu J.G."/>
            <person name="Ruan X.D."/>
            <person name="Zhao L."/>
            <person name="Wei J.T."/>
            <person name="Ye R.Z."/>
            <person name="Que T.C."/>
            <person name="Du C.H."/>
            <person name="Zhou Y.H."/>
            <person name="Cheng J.X."/>
            <person name="Dai P.F."/>
            <person name="Guo W.B."/>
            <person name="Han X.H."/>
            <person name="Huang E.J."/>
            <person name="Li L.F."/>
            <person name="Wei W."/>
            <person name="Gao Y.C."/>
            <person name="Liu J.Z."/>
            <person name="Shao H.Z."/>
            <person name="Wang X."/>
            <person name="Wang C.C."/>
            <person name="Yang T.C."/>
            <person name="Huo Q.B."/>
            <person name="Li W."/>
            <person name="Chen H.Y."/>
            <person name="Chen S.E."/>
            <person name="Zhou L.G."/>
            <person name="Ni X.B."/>
            <person name="Tian J.H."/>
            <person name="Sheng Y."/>
            <person name="Liu T."/>
            <person name="Pan Y.S."/>
            <person name="Xia L.Y."/>
            <person name="Li J."/>
            <person name="Zhao F."/>
            <person name="Cao W.C."/>
        </authorList>
    </citation>
    <scope>NUCLEOTIDE SEQUENCE [LARGE SCALE GENOMIC DNA]</scope>
    <source>
        <strain evidence="1">HaeL-2018</strain>
    </source>
</reference>
<evidence type="ECO:0000313" key="2">
    <source>
        <dbReference type="Proteomes" id="UP000821853"/>
    </source>
</evidence>
<gene>
    <name evidence="1" type="ORF">HPB48_007070</name>
</gene>
<dbReference type="Proteomes" id="UP000821853">
    <property type="component" value="Chromosome 2"/>
</dbReference>
<organism evidence="1 2">
    <name type="scientific">Haemaphysalis longicornis</name>
    <name type="common">Bush tick</name>
    <dbReference type="NCBI Taxonomy" id="44386"/>
    <lineage>
        <taxon>Eukaryota</taxon>
        <taxon>Metazoa</taxon>
        <taxon>Ecdysozoa</taxon>
        <taxon>Arthropoda</taxon>
        <taxon>Chelicerata</taxon>
        <taxon>Arachnida</taxon>
        <taxon>Acari</taxon>
        <taxon>Parasitiformes</taxon>
        <taxon>Ixodida</taxon>
        <taxon>Ixodoidea</taxon>
        <taxon>Ixodidae</taxon>
        <taxon>Haemaphysalinae</taxon>
        <taxon>Haemaphysalis</taxon>
    </lineage>
</organism>
<comment type="caution">
    <text evidence="1">The sequence shown here is derived from an EMBL/GenBank/DDBJ whole genome shotgun (WGS) entry which is preliminary data.</text>
</comment>
<dbReference type="VEuPathDB" id="VectorBase:HLOH_050627"/>
<dbReference type="OMA" id="IHQITHM"/>
<accession>A0A9J6G360</accession>
<evidence type="ECO:0000313" key="1">
    <source>
        <dbReference type="EMBL" id="KAH9368936.1"/>
    </source>
</evidence>
<sequence length="156" mass="17312">MSSLPPMLTSIPGLNIAVYADDITLWTHSGSPGEQELVLQPGLNVVHDYIQQCGMKTSPEKTEYVTVMNSPRLRSEAERNLIYLRLGGSVICRKRTICILGMLIDEDGGAKSWLHSTMNTCHQALHLMRRVSARGWGIKEPGLRQITLALITSKIL</sequence>
<dbReference type="AlphaFoldDB" id="A0A9J6G360"/>
<name>A0A9J6G360_HAELO</name>
<dbReference type="EMBL" id="JABSTR010000004">
    <property type="protein sequence ID" value="KAH9368936.1"/>
    <property type="molecule type" value="Genomic_DNA"/>
</dbReference>
<proteinExistence type="predicted"/>
<keyword evidence="2" id="KW-1185">Reference proteome</keyword>
<protein>
    <recommendedName>
        <fullName evidence="3">Reverse transcriptase domain-containing protein</fullName>
    </recommendedName>
</protein>
<dbReference type="OrthoDB" id="6507858at2759"/>